<keyword evidence="3 6" id="KW-0808">Transferase</keyword>
<dbReference type="PATRIC" id="fig|1235279.3.peg.203"/>
<reference evidence="9 10" key="1">
    <citation type="journal article" date="2013" name="Genome Announc.">
        <title>Draft Genome Sequence of Bhargavaea cecembensis Strain DSE10T, Isolated from a Deep-Sea Sediment Sample Collected at a Depth of 5,904 m from the Chagos-Laccadive Ridge System in the Indian Ocean.</title>
        <authorList>
            <person name="Shivaji S."/>
            <person name="Ara S."/>
            <person name="Begum Z."/>
            <person name="Ruth M."/>
            <person name="Singh A."/>
            <person name="Kumar Pinnaka A."/>
        </authorList>
    </citation>
    <scope>NUCLEOTIDE SEQUENCE [LARGE SCALE GENOMIC DNA]</scope>
    <source>
        <strain evidence="9 10">DSE10</strain>
    </source>
</reference>
<protein>
    <recommendedName>
        <fullName evidence="6">Probable DNA-directed RNA polymerase subunit delta</fullName>
    </recommendedName>
    <alternativeName>
        <fullName evidence="6">RNAP delta factor</fullName>
    </alternativeName>
</protein>
<dbReference type="GO" id="GO:0006351">
    <property type="term" value="P:DNA-templated transcription"/>
    <property type="evidence" value="ECO:0007669"/>
    <property type="project" value="InterPro"/>
</dbReference>
<dbReference type="GO" id="GO:0000428">
    <property type="term" value="C:DNA-directed RNA polymerase complex"/>
    <property type="evidence" value="ECO:0007669"/>
    <property type="project" value="UniProtKB-KW"/>
</dbReference>
<comment type="subunit">
    <text evidence="6">RNAP is composed of a core of 2 alpha, a beta and a beta' subunits. The core is associated with a delta subunit and one of several sigma factors.</text>
</comment>
<keyword evidence="2 6" id="KW-0240">DNA-directed RNA polymerase</keyword>
<dbReference type="PROSITE" id="PS51913">
    <property type="entry name" value="HTH_HARE"/>
    <property type="match status" value="1"/>
</dbReference>
<dbReference type="EMBL" id="AOFT01000001">
    <property type="protein sequence ID" value="EMR07866.1"/>
    <property type="molecule type" value="Genomic_DNA"/>
</dbReference>
<evidence type="ECO:0000313" key="10">
    <source>
        <dbReference type="Proteomes" id="UP000011919"/>
    </source>
</evidence>
<comment type="caution">
    <text evidence="9">The sequence shown here is derived from an EMBL/GenBank/DDBJ whole genome shotgun (WGS) entry which is preliminary data.</text>
</comment>
<comment type="similarity">
    <text evidence="1 6">Belongs to the RpoE family.</text>
</comment>
<dbReference type="STRING" id="1235279.C772_00195"/>
<dbReference type="eggNOG" id="COG3343">
    <property type="taxonomic scope" value="Bacteria"/>
</dbReference>
<evidence type="ECO:0000259" key="8">
    <source>
        <dbReference type="PROSITE" id="PS51913"/>
    </source>
</evidence>
<feature type="compositionally biased region" description="Acidic residues" evidence="7">
    <location>
        <begin position="128"/>
        <end position="202"/>
    </location>
</feature>
<accession>M7NL62</accession>
<dbReference type="InterPro" id="IPR029757">
    <property type="entry name" value="RpoE"/>
</dbReference>
<evidence type="ECO:0000256" key="7">
    <source>
        <dbReference type="SAM" id="MobiDB-lite"/>
    </source>
</evidence>
<name>M7NL62_9BACL</name>
<dbReference type="InterPro" id="IPR038087">
    <property type="entry name" value="RNAP_delta_N_dom_sf"/>
</dbReference>
<dbReference type="HAMAP" id="MF_00357">
    <property type="entry name" value="RNApol_bact_RpoE"/>
    <property type="match status" value="1"/>
</dbReference>
<evidence type="ECO:0000313" key="9">
    <source>
        <dbReference type="EMBL" id="EMR07866.1"/>
    </source>
</evidence>
<evidence type="ECO:0000256" key="4">
    <source>
        <dbReference type="ARBA" id="ARBA00022695"/>
    </source>
</evidence>
<evidence type="ECO:0000256" key="1">
    <source>
        <dbReference type="ARBA" id="ARBA00009828"/>
    </source>
</evidence>
<dbReference type="GO" id="GO:0006355">
    <property type="term" value="P:regulation of DNA-templated transcription"/>
    <property type="evidence" value="ECO:0007669"/>
    <property type="project" value="UniProtKB-UniRule"/>
</dbReference>
<evidence type="ECO:0000256" key="2">
    <source>
        <dbReference type="ARBA" id="ARBA00022478"/>
    </source>
</evidence>
<sequence length="202" mass="23749">MNRIVYNGDYANACRKDVLLMNLQDLTQEQLKEEALIDLAFALLEERREPMEFPALMAELGRMIGLSEEETKERLVRFYTDMNIDGRFLALGDGRWALREWYPVDKIEEETAPSVKPRKRKAKAKVVEDDDEEVIEDDEDVDFDEDFDEFADDDEEEDFEIEDEEEEDVDELEDDEEDEDLLDGEIDLADEVDDEEEDEEEV</sequence>
<keyword evidence="4 6" id="KW-0548">Nucleotidyltransferase</keyword>
<dbReference type="GO" id="GO:0003899">
    <property type="term" value="F:DNA-directed RNA polymerase activity"/>
    <property type="evidence" value="ECO:0007669"/>
    <property type="project" value="UniProtKB-UniRule"/>
</dbReference>
<evidence type="ECO:0000256" key="5">
    <source>
        <dbReference type="ARBA" id="ARBA00023163"/>
    </source>
</evidence>
<gene>
    <name evidence="9" type="primary">rpoE_1</name>
    <name evidence="6" type="synonym">rpoE</name>
    <name evidence="9" type="ORF">C772_00195</name>
</gene>
<comment type="function">
    <text evidence="6">Participates in both the initiation and recycling phases of transcription. In the presence of the delta subunit, RNAP displays an increased specificity of transcription, a decreased affinity for nucleic acids, and an increased efficiency of RNA synthesis because of enhanced recycling.</text>
</comment>
<organism evidence="9 10">
    <name type="scientific">Bhargavaea cecembensis DSE10</name>
    <dbReference type="NCBI Taxonomy" id="1235279"/>
    <lineage>
        <taxon>Bacteria</taxon>
        <taxon>Bacillati</taxon>
        <taxon>Bacillota</taxon>
        <taxon>Bacilli</taxon>
        <taxon>Bacillales</taxon>
        <taxon>Caryophanaceae</taxon>
        <taxon>Bhargavaea</taxon>
    </lineage>
</organism>
<feature type="region of interest" description="Disordered" evidence="7">
    <location>
        <begin position="127"/>
        <end position="202"/>
    </location>
</feature>
<dbReference type="AlphaFoldDB" id="M7NL62"/>
<dbReference type="InterPro" id="IPR007759">
    <property type="entry name" value="Asxl_HARE-HTH"/>
</dbReference>
<keyword evidence="10" id="KW-1185">Reference proteome</keyword>
<dbReference type="Pfam" id="PF05066">
    <property type="entry name" value="HARE-HTH"/>
    <property type="match status" value="1"/>
</dbReference>
<dbReference type="NCBIfam" id="TIGR04567">
    <property type="entry name" value="RNAP_delt_lowGC"/>
    <property type="match status" value="1"/>
</dbReference>
<proteinExistence type="inferred from homology"/>
<evidence type="ECO:0000256" key="6">
    <source>
        <dbReference type="HAMAP-Rule" id="MF_00357"/>
    </source>
</evidence>
<feature type="domain" description="HTH HARE-type" evidence="8">
    <location>
        <begin position="34"/>
        <end position="101"/>
    </location>
</feature>
<dbReference type="Proteomes" id="UP000011919">
    <property type="component" value="Unassembled WGS sequence"/>
</dbReference>
<dbReference type="Gene3D" id="1.10.10.1250">
    <property type="entry name" value="RNA polymerase, subunit delta, N-terminal domain"/>
    <property type="match status" value="1"/>
</dbReference>
<evidence type="ECO:0000256" key="3">
    <source>
        <dbReference type="ARBA" id="ARBA00022679"/>
    </source>
</evidence>
<keyword evidence="5 6" id="KW-0804">Transcription</keyword>